<dbReference type="EMBL" id="JALGAR010000001">
    <property type="protein sequence ID" value="MCI4657010.1"/>
    <property type="molecule type" value="Genomic_DNA"/>
</dbReference>
<protein>
    <submittedName>
        <fullName evidence="1">Uncharacterized protein</fullName>
    </submittedName>
</protein>
<gene>
    <name evidence="1" type="ORF">MQH31_04180</name>
</gene>
<keyword evidence="2" id="KW-1185">Reference proteome</keyword>
<accession>A0AA41QSS7</accession>
<evidence type="ECO:0000313" key="1">
    <source>
        <dbReference type="EMBL" id="MCI4657010.1"/>
    </source>
</evidence>
<dbReference type="Proteomes" id="UP001165341">
    <property type="component" value="Unassembled WGS sequence"/>
</dbReference>
<sequence length="240" mass="27006">MKVTQELESRMHPDAIAGFRLVLAEARVNDTILLPERAMHRMVGHVQWILRRVGADGIRLTDAGYLPPVDVLAATTELDWGWPETVNREVNMLPLQELRDHLRRVGLLRVSKGRLMLTSRGRALAENPRELWWHLARTIRTSRSPVEADATSLLLVLIARRGFTEAALFQQALALGLETIGWGQKNGERLSKDAAFQVVLGKWRLLTHLGVFDRKPGDYRQWTITPGGAAFARAALQSEV</sequence>
<name>A0AA41QSS7_9MICO</name>
<comment type="caution">
    <text evidence="1">The sequence shown here is derived from an EMBL/GenBank/DDBJ whole genome shotgun (WGS) entry which is preliminary data.</text>
</comment>
<organism evidence="1 2">
    <name type="scientific">Cryobacterium zhongshanensis</name>
    <dbReference type="NCBI Taxonomy" id="2928153"/>
    <lineage>
        <taxon>Bacteria</taxon>
        <taxon>Bacillati</taxon>
        <taxon>Actinomycetota</taxon>
        <taxon>Actinomycetes</taxon>
        <taxon>Micrococcales</taxon>
        <taxon>Microbacteriaceae</taxon>
        <taxon>Cryobacterium</taxon>
    </lineage>
</organism>
<proteinExistence type="predicted"/>
<reference evidence="1" key="1">
    <citation type="submission" date="2022-03" db="EMBL/GenBank/DDBJ databases">
        <title>Cryobacterium sp. nov. strain ZS14-85, isolated from Antarctic soil.</title>
        <authorList>
            <person name="Li J."/>
            <person name="Niu G."/>
        </authorList>
    </citation>
    <scope>NUCLEOTIDE SEQUENCE</scope>
    <source>
        <strain evidence="1">ZS14-85</strain>
    </source>
</reference>
<evidence type="ECO:0000313" key="2">
    <source>
        <dbReference type="Proteomes" id="UP001165341"/>
    </source>
</evidence>
<dbReference type="AlphaFoldDB" id="A0AA41QSS7"/>
<dbReference type="RefSeq" id="WP_243011033.1">
    <property type="nucleotide sequence ID" value="NZ_JALGAR010000001.1"/>
</dbReference>